<sequence length="182" mass="19939">MSMDIRPITPADEAAVINTLVTAFGREPIGDFIYPDATARDIGQTKMFTDLIKNRDPTKMNVDVTDDLDAVAVWEYKTASNVDDHSLAEEEGLTLDGQLLFTQVDENEPEKPFLYLAFIGAASAGTGAGSALIRHGLERVKQGEKVALFTSIGSVPFYARFGFKVTTTIEVKGFAVVWMVRE</sequence>
<dbReference type="InterPro" id="IPR000182">
    <property type="entry name" value="GNAT_dom"/>
</dbReference>
<protein>
    <recommendedName>
        <fullName evidence="1">N-acetyltransferase domain-containing protein</fullName>
    </recommendedName>
</protein>
<proteinExistence type="predicted"/>
<dbReference type="OrthoDB" id="10299842at2759"/>
<dbReference type="Pfam" id="PF13673">
    <property type="entry name" value="Acetyltransf_10"/>
    <property type="match status" value="1"/>
</dbReference>
<name>A0A1Y2CMC7_9FUNG</name>
<reference evidence="2 3" key="1">
    <citation type="submission" date="2016-07" db="EMBL/GenBank/DDBJ databases">
        <title>Pervasive Adenine N6-methylation of Active Genes in Fungi.</title>
        <authorList>
            <consortium name="DOE Joint Genome Institute"/>
            <person name="Mondo S.J."/>
            <person name="Dannebaum R.O."/>
            <person name="Kuo R.C."/>
            <person name="Labutti K."/>
            <person name="Haridas S."/>
            <person name="Kuo A."/>
            <person name="Salamov A."/>
            <person name="Ahrendt S.R."/>
            <person name="Lipzen A."/>
            <person name="Sullivan W."/>
            <person name="Andreopoulos W.B."/>
            <person name="Clum A."/>
            <person name="Lindquist E."/>
            <person name="Daum C."/>
            <person name="Ramamoorthy G.K."/>
            <person name="Gryganskyi A."/>
            <person name="Culley D."/>
            <person name="Magnuson J.K."/>
            <person name="James T.Y."/>
            <person name="O'Malley M.A."/>
            <person name="Stajich J.E."/>
            <person name="Spatafora J.W."/>
            <person name="Visel A."/>
            <person name="Grigoriev I.V."/>
        </authorList>
    </citation>
    <scope>NUCLEOTIDE SEQUENCE [LARGE SCALE GENOMIC DNA]</scope>
    <source>
        <strain evidence="2 3">JEL800</strain>
    </source>
</reference>
<evidence type="ECO:0000259" key="1">
    <source>
        <dbReference type="PROSITE" id="PS51186"/>
    </source>
</evidence>
<dbReference type="SUPFAM" id="SSF55729">
    <property type="entry name" value="Acyl-CoA N-acyltransferases (Nat)"/>
    <property type="match status" value="1"/>
</dbReference>
<keyword evidence="3" id="KW-1185">Reference proteome</keyword>
<evidence type="ECO:0000313" key="2">
    <source>
        <dbReference type="EMBL" id="ORY48153.1"/>
    </source>
</evidence>
<organism evidence="2 3">
    <name type="scientific">Rhizoclosmatium globosum</name>
    <dbReference type="NCBI Taxonomy" id="329046"/>
    <lineage>
        <taxon>Eukaryota</taxon>
        <taxon>Fungi</taxon>
        <taxon>Fungi incertae sedis</taxon>
        <taxon>Chytridiomycota</taxon>
        <taxon>Chytridiomycota incertae sedis</taxon>
        <taxon>Chytridiomycetes</taxon>
        <taxon>Chytridiales</taxon>
        <taxon>Chytriomycetaceae</taxon>
        <taxon>Rhizoclosmatium</taxon>
    </lineage>
</organism>
<dbReference type="AlphaFoldDB" id="A0A1Y2CMC7"/>
<accession>A0A1Y2CMC7</accession>
<dbReference type="InterPro" id="IPR052523">
    <property type="entry name" value="Trichothecene_AcTrans"/>
</dbReference>
<dbReference type="EMBL" id="MCGO01000012">
    <property type="protein sequence ID" value="ORY48153.1"/>
    <property type="molecule type" value="Genomic_DNA"/>
</dbReference>
<comment type="caution">
    <text evidence="2">The sequence shown here is derived from an EMBL/GenBank/DDBJ whole genome shotgun (WGS) entry which is preliminary data.</text>
</comment>
<dbReference type="Gene3D" id="3.40.630.30">
    <property type="match status" value="1"/>
</dbReference>
<feature type="domain" description="N-acetyltransferase" evidence="1">
    <location>
        <begin position="3"/>
        <end position="182"/>
    </location>
</feature>
<dbReference type="PANTHER" id="PTHR42791">
    <property type="entry name" value="GNAT FAMILY ACETYLTRANSFERASE"/>
    <property type="match status" value="1"/>
</dbReference>
<evidence type="ECO:0000313" key="3">
    <source>
        <dbReference type="Proteomes" id="UP000193642"/>
    </source>
</evidence>
<dbReference type="InterPro" id="IPR016181">
    <property type="entry name" value="Acyl_CoA_acyltransferase"/>
</dbReference>
<dbReference type="PROSITE" id="PS51186">
    <property type="entry name" value="GNAT"/>
    <property type="match status" value="1"/>
</dbReference>
<dbReference type="PANTHER" id="PTHR42791:SF1">
    <property type="entry name" value="N-ACETYLTRANSFERASE DOMAIN-CONTAINING PROTEIN"/>
    <property type="match status" value="1"/>
</dbReference>
<dbReference type="Proteomes" id="UP000193642">
    <property type="component" value="Unassembled WGS sequence"/>
</dbReference>
<dbReference type="GO" id="GO:0016747">
    <property type="term" value="F:acyltransferase activity, transferring groups other than amino-acyl groups"/>
    <property type="evidence" value="ECO:0007669"/>
    <property type="project" value="InterPro"/>
</dbReference>
<gene>
    <name evidence="2" type="ORF">BCR33DRAFT_782543</name>
</gene>